<dbReference type="Proteomes" id="UP001139411">
    <property type="component" value="Unassembled WGS sequence"/>
</dbReference>
<reference evidence="2" key="1">
    <citation type="submission" date="2022-01" db="EMBL/GenBank/DDBJ databases">
        <title>Novel species in genus Dyadobacter.</title>
        <authorList>
            <person name="Ma C."/>
        </authorList>
    </citation>
    <scope>NUCLEOTIDE SEQUENCE</scope>
    <source>
        <strain evidence="2">CY357</strain>
    </source>
</reference>
<comment type="caution">
    <text evidence="2">The sequence shown here is derived from an EMBL/GenBank/DDBJ whole genome shotgun (WGS) entry which is preliminary data.</text>
</comment>
<feature type="signal peptide" evidence="1">
    <location>
        <begin position="1"/>
        <end position="20"/>
    </location>
</feature>
<gene>
    <name evidence="2" type="ORF">L0661_18960</name>
</gene>
<accession>A0A9X1TTN7</accession>
<evidence type="ECO:0000256" key="1">
    <source>
        <dbReference type="SAM" id="SignalP"/>
    </source>
</evidence>
<name>A0A9X1TTN7_9BACT</name>
<keyword evidence="1" id="KW-0732">Signal</keyword>
<feature type="chain" id="PRO_5040729171" evidence="1">
    <location>
        <begin position="21"/>
        <end position="275"/>
    </location>
</feature>
<dbReference type="EMBL" id="JAKFFV010000011">
    <property type="protein sequence ID" value="MCF2500409.1"/>
    <property type="molecule type" value="Genomic_DNA"/>
</dbReference>
<evidence type="ECO:0000313" key="3">
    <source>
        <dbReference type="Proteomes" id="UP001139411"/>
    </source>
</evidence>
<dbReference type="RefSeq" id="WP_235178793.1">
    <property type="nucleotide sequence ID" value="NZ_JAKFFV010000011.1"/>
</dbReference>
<dbReference type="AlphaFoldDB" id="A0A9X1TTN7"/>
<dbReference type="NCBIfam" id="NF041634">
    <property type="entry name" value="HAEPLYID"/>
    <property type="match status" value="1"/>
</dbReference>
<sequence>MKNFIITTILFAVTMLSATAQVDTVQKPKPLKIRHAEPLYMDLIRDLGARKGEKEWNVGYGVEGHKDYTVNHSFVEYEFSPVNRLGLEVELPFSFYRSAQAQEGAPLPRNRVEGLKLAAQYTFLVSEKQQMSMAAGYMHEFRTHSFYSMNHGRGMLKGNSISPFLIVAKKWGSRINTMIYTGPEWEFTPEEAKSELFYQINASMHYVLPSGNFVGVEINDESSARSRHTVIRPQMKLVLASNLALGLVTGIPTNFRNDGMSFMARIIFEPKRMQK</sequence>
<dbReference type="InterPro" id="IPR048131">
    <property type="entry name" value="HAEPLYID-like"/>
</dbReference>
<evidence type="ECO:0000313" key="2">
    <source>
        <dbReference type="EMBL" id="MCF2500409.1"/>
    </source>
</evidence>
<organism evidence="2 3">
    <name type="scientific">Dyadobacter chenhuakuii</name>
    <dbReference type="NCBI Taxonomy" id="2909339"/>
    <lineage>
        <taxon>Bacteria</taxon>
        <taxon>Pseudomonadati</taxon>
        <taxon>Bacteroidota</taxon>
        <taxon>Cytophagia</taxon>
        <taxon>Cytophagales</taxon>
        <taxon>Spirosomataceae</taxon>
        <taxon>Dyadobacter</taxon>
    </lineage>
</organism>
<proteinExistence type="predicted"/>
<protein>
    <submittedName>
        <fullName evidence="2">Phosphoribosylformylglycinamidine synthase</fullName>
    </submittedName>
</protein>